<keyword evidence="1" id="KW-0175">Coiled coil</keyword>
<dbReference type="InterPro" id="IPR027417">
    <property type="entry name" value="P-loop_NTPase"/>
</dbReference>
<dbReference type="EMBL" id="JACJTM010000041">
    <property type="protein sequence ID" value="MBD2686746.1"/>
    <property type="molecule type" value="Genomic_DNA"/>
</dbReference>
<feature type="domain" description="ATPase dynein-related AAA" evidence="2">
    <location>
        <begin position="277"/>
        <end position="379"/>
    </location>
</feature>
<organism evidence="3 4">
    <name type="scientific">Aphanizomenon flos-aquae FACHB-1249</name>
    <dbReference type="NCBI Taxonomy" id="2692889"/>
    <lineage>
        <taxon>Bacteria</taxon>
        <taxon>Bacillati</taxon>
        <taxon>Cyanobacteriota</taxon>
        <taxon>Cyanophyceae</taxon>
        <taxon>Nostocales</taxon>
        <taxon>Aphanizomenonaceae</taxon>
        <taxon>Aphanizomenon</taxon>
    </lineage>
</organism>
<evidence type="ECO:0000313" key="3">
    <source>
        <dbReference type="EMBL" id="MBD2686746.1"/>
    </source>
</evidence>
<evidence type="ECO:0000256" key="1">
    <source>
        <dbReference type="SAM" id="Coils"/>
    </source>
</evidence>
<dbReference type="Pfam" id="PF07728">
    <property type="entry name" value="AAA_5"/>
    <property type="match status" value="1"/>
</dbReference>
<evidence type="ECO:0000259" key="2">
    <source>
        <dbReference type="Pfam" id="PF07728"/>
    </source>
</evidence>
<comment type="caution">
    <text evidence="3">The sequence shown here is derived from an EMBL/GenBank/DDBJ whole genome shotgun (WGS) entry which is preliminary data.</text>
</comment>
<accession>A0ABR8ITQ8</accession>
<dbReference type="Gene3D" id="3.40.50.300">
    <property type="entry name" value="P-loop containing nucleotide triphosphate hydrolases"/>
    <property type="match status" value="1"/>
</dbReference>
<dbReference type="RefSeq" id="WP_190387226.1">
    <property type="nucleotide sequence ID" value="NZ_JACJTM010000041.1"/>
</dbReference>
<name>A0ABR8ITQ8_APHFL</name>
<dbReference type="Proteomes" id="UP000660270">
    <property type="component" value="Unassembled WGS sequence"/>
</dbReference>
<feature type="coiled-coil region" evidence="1">
    <location>
        <begin position="121"/>
        <end position="197"/>
    </location>
</feature>
<protein>
    <submittedName>
        <fullName evidence="3">AAA family ATPase</fullName>
    </submittedName>
</protein>
<dbReference type="InterPro" id="IPR011704">
    <property type="entry name" value="ATPase_dyneun-rel_AAA"/>
</dbReference>
<dbReference type="GeneID" id="78219274"/>
<gene>
    <name evidence="3" type="ORF">H6G43_16310</name>
</gene>
<keyword evidence="4" id="KW-1185">Reference proteome</keyword>
<reference evidence="3 4" key="1">
    <citation type="journal article" date="2020" name="ISME J.">
        <title>Comparative genomics reveals insights into cyanobacterial evolution and habitat adaptation.</title>
        <authorList>
            <person name="Chen M.Y."/>
            <person name="Teng W.K."/>
            <person name="Zhao L."/>
            <person name="Hu C.X."/>
            <person name="Zhou Y.K."/>
            <person name="Han B.P."/>
            <person name="Song L.R."/>
            <person name="Shu W.S."/>
        </authorList>
    </citation>
    <scope>NUCLEOTIDE SEQUENCE [LARGE SCALE GENOMIC DNA]</scope>
    <source>
        <strain evidence="3 4">FACHB-1249</strain>
    </source>
</reference>
<proteinExistence type="predicted"/>
<evidence type="ECO:0000313" key="4">
    <source>
        <dbReference type="Proteomes" id="UP000660270"/>
    </source>
</evidence>
<sequence length="673" mass="79225">MTENDEQEFNKLLAKSDSELIKDILEYNQISSLVLSGFLTVNPGSRYGYFKSVLDHNGRKIKYPNGDHIDYVFIYDPYELEKDERYYFECELEKNLKERRNRNNPYLLKTTVDRVQQGEKLNSLVKAIEEKNYEINELNQTIKYWEETIAQKITEISKNESFISELSEKIEFNKIQLDKIKNQKTEMENTIKILQQRINICRKLEFLNEEEERQYISLFREKYVIPSNYLSFENELESSFVKLADHVHQYLFHQKNLIYTRFQIRNFLTLLRTNDLIVLSGLSGSGKTQIVKAFAEALGGVAKIIPVKPNWTSSDDLLGYYNPIQMSFLPTPFTEAIVEAIHNPDQLYLICLDEMNLARVEYYFADFLSKLEERSNQPEIELYAKHEEELFISEFKTLLNLLENSAKDIEIKSWQDFLNNHEARTRFLEIFGNNEKESLLQLHTKTKRRLMDILKFPSTIKIPNNVRFIGAINVDETTNYFSPKILDRVHIVKFENPLLYEAKVKTFFKSSEYDRKLAPVYVNPLVFSQREEYPAMDDSYISMNLKEINEKFLLPLNIDFGIRSIRQSLNYAKFNHQVYENYNNNDKISLNIIIIQKILPRFSFDSSQVSQNGSSKLEILELLVSHLKTLFKDYYHKTDGSEEIGKVSDAFMSEMIKKAKNNPQIDSEINFFA</sequence>
<dbReference type="SUPFAM" id="SSF52540">
    <property type="entry name" value="P-loop containing nucleoside triphosphate hydrolases"/>
    <property type="match status" value="1"/>
</dbReference>